<keyword evidence="5" id="KW-0653">Protein transport</keyword>
<organism evidence="10">
    <name type="scientific">hydrothermal vent metagenome</name>
    <dbReference type="NCBI Taxonomy" id="652676"/>
    <lineage>
        <taxon>unclassified sequences</taxon>
        <taxon>metagenomes</taxon>
        <taxon>ecological metagenomes</taxon>
    </lineage>
</organism>
<dbReference type="PRINTS" id="PR01853">
    <property type="entry name" value="YAJCTRNLCASE"/>
</dbReference>
<dbReference type="PANTHER" id="PTHR33909">
    <property type="entry name" value="SEC TRANSLOCON ACCESSORY COMPLEX SUBUNIT YAJC"/>
    <property type="match status" value="1"/>
</dbReference>
<evidence type="ECO:0000256" key="4">
    <source>
        <dbReference type="ARBA" id="ARBA00022692"/>
    </source>
</evidence>
<dbReference type="InterPro" id="IPR003849">
    <property type="entry name" value="Preprotein_translocase_YajC"/>
</dbReference>
<accession>A0A3B1BGV1</accession>
<protein>
    <submittedName>
        <fullName evidence="10">Protein translocase subunit YajC</fullName>
    </submittedName>
</protein>
<dbReference type="PANTHER" id="PTHR33909:SF1">
    <property type="entry name" value="SEC TRANSLOCON ACCESSORY COMPLEX SUBUNIT YAJC"/>
    <property type="match status" value="1"/>
</dbReference>
<evidence type="ECO:0000256" key="8">
    <source>
        <dbReference type="ARBA" id="ARBA00023136"/>
    </source>
</evidence>
<dbReference type="SMART" id="SM01323">
    <property type="entry name" value="YajC"/>
    <property type="match status" value="1"/>
</dbReference>
<dbReference type="AlphaFoldDB" id="A0A3B1BGV1"/>
<dbReference type="GO" id="GO:0015031">
    <property type="term" value="P:protein transport"/>
    <property type="evidence" value="ECO:0007669"/>
    <property type="project" value="UniProtKB-KW"/>
</dbReference>
<evidence type="ECO:0000256" key="3">
    <source>
        <dbReference type="ARBA" id="ARBA00022475"/>
    </source>
</evidence>
<evidence type="ECO:0000313" key="10">
    <source>
        <dbReference type="EMBL" id="VAX13681.1"/>
    </source>
</evidence>
<keyword evidence="8 9" id="KW-0472">Membrane</keyword>
<name>A0A3B1BGV1_9ZZZZ</name>
<keyword evidence="7" id="KW-0811">Translocation</keyword>
<evidence type="ECO:0000256" key="5">
    <source>
        <dbReference type="ARBA" id="ARBA00022927"/>
    </source>
</evidence>
<comment type="subcellular location">
    <subcellularLocation>
        <location evidence="1">Cell membrane</location>
        <topology evidence="1">Single-pass membrane protein</topology>
    </subcellularLocation>
</comment>
<evidence type="ECO:0000256" key="6">
    <source>
        <dbReference type="ARBA" id="ARBA00022989"/>
    </source>
</evidence>
<evidence type="ECO:0000256" key="7">
    <source>
        <dbReference type="ARBA" id="ARBA00023010"/>
    </source>
</evidence>
<dbReference type="Pfam" id="PF02699">
    <property type="entry name" value="YajC"/>
    <property type="match status" value="1"/>
</dbReference>
<gene>
    <name evidence="10" type="ORF">MNBD_GAMMA24-673</name>
</gene>
<evidence type="ECO:0000256" key="1">
    <source>
        <dbReference type="ARBA" id="ARBA00004162"/>
    </source>
</evidence>
<dbReference type="NCBIfam" id="TIGR00739">
    <property type="entry name" value="yajC"/>
    <property type="match status" value="1"/>
</dbReference>
<proteinExistence type="predicted"/>
<reference evidence="10" key="1">
    <citation type="submission" date="2018-06" db="EMBL/GenBank/DDBJ databases">
        <authorList>
            <person name="Zhirakovskaya E."/>
        </authorList>
    </citation>
    <scope>NUCLEOTIDE SEQUENCE</scope>
</reference>
<dbReference type="GO" id="GO:0005886">
    <property type="term" value="C:plasma membrane"/>
    <property type="evidence" value="ECO:0007669"/>
    <property type="project" value="UniProtKB-SubCell"/>
</dbReference>
<feature type="transmembrane region" description="Helical" evidence="9">
    <location>
        <begin position="20"/>
        <end position="39"/>
    </location>
</feature>
<dbReference type="EMBL" id="UOFZ01000130">
    <property type="protein sequence ID" value="VAX13681.1"/>
    <property type="molecule type" value="Genomic_DNA"/>
</dbReference>
<sequence>MSFFITDALAEGAPAAQGDPMSSLIFFGGMIVIFYFLLIRPQQKKTKEHRNMVAAIGKGDEIVTNGGLLGKITDVGEEYVTVELGDNVKVRLQKQAVMTVLPKGTIKTAAK</sequence>
<evidence type="ECO:0000256" key="2">
    <source>
        <dbReference type="ARBA" id="ARBA00022448"/>
    </source>
</evidence>
<keyword evidence="3" id="KW-1003">Cell membrane</keyword>
<keyword evidence="2" id="KW-0813">Transport</keyword>
<keyword evidence="6 9" id="KW-1133">Transmembrane helix</keyword>
<evidence type="ECO:0000256" key="9">
    <source>
        <dbReference type="SAM" id="Phobius"/>
    </source>
</evidence>
<keyword evidence="4 9" id="KW-0812">Transmembrane</keyword>